<evidence type="ECO:0000256" key="1">
    <source>
        <dbReference type="SAM" id="MobiDB-lite"/>
    </source>
</evidence>
<dbReference type="AlphaFoldDB" id="A0A2N9ALG9"/>
<evidence type="ECO:0000256" key="2">
    <source>
        <dbReference type="SAM" id="Phobius"/>
    </source>
</evidence>
<dbReference type="PANTHER" id="PTHR37461:SF1">
    <property type="entry name" value="ANTI-SIGMA-K FACTOR RSKA"/>
    <property type="match status" value="1"/>
</dbReference>
<accession>A0A2N9ALG9</accession>
<proteinExistence type="predicted"/>
<feature type="region of interest" description="Disordered" evidence="1">
    <location>
        <begin position="82"/>
        <end position="104"/>
    </location>
</feature>
<evidence type="ECO:0000259" key="3">
    <source>
        <dbReference type="Pfam" id="PF10099"/>
    </source>
</evidence>
<protein>
    <recommendedName>
        <fullName evidence="3">Anti-sigma K factor RskA C-terminal domain-containing protein</fullName>
    </recommendedName>
</protein>
<name>A0A2N9ALG9_METEX</name>
<evidence type="ECO:0000313" key="4">
    <source>
        <dbReference type="EMBL" id="SOR28206.1"/>
    </source>
</evidence>
<feature type="transmembrane region" description="Helical" evidence="2">
    <location>
        <begin position="115"/>
        <end position="135"/>
    </location>
</feature>
<feature type="compositionally biased region" description="Basic and acidic residues" evidence="1">
    <location>
        <begin position="82"/>
        <end position="93"/>
    </location>
</feature>
<feature type="domain" description="Anti-sigma K factor RskA C-terminal" evidence="3">
    <location>
        <begin position="126"/>
        <end position="250"/>
    </location>
</feature>
<keyword evidence="2" id="KW-0472">Membrane</keyword>
<dbReference type="InterPro" id="IPR051474">
    <property type="entry name" value="Anti-sigma-K/W_factor"/>
</dbReference>
<organism evidence="4 5">
    <name type="scientific">Methylorubrum extorquens</name>
    <name type="common">Methylobacterium dichloromethanicum</name>
    <name type="synonym">Methylobacterium extorquens</name>
    <dbReference type="NCBI Taxonomy" id="408"/>
    <lineage>
        <taxon>Bacteria</taxon>
        <taxon>Pseudomonadati</taxon>
        <taxon>Pseudomonadota</taxon>
        <taxon>Alphaproteobacteria</taxon>
        <taxon>Hyphomicrobiales</taxon>
        <taxon>Methylobacteriaceae</taxon>
        <taxon>Methylorubrum</taxon>
    </lineage>
</organism>
<dbReference type="GO" id="GO:0006417">
    <property type="term" value="P:regulation of translation"/>
    <property type="evidence" value="ECO:0007669"/>
    <property type="project" value="TreeGrafter"/>
</dbReference>
<reference evidence="5" key="1">
    <citation type="submission" date="2017-10" db="EMBL/GenBank/DDBJ databases">
        <authorList>
            <person name="Regsiter A."/>
            <person name="William W."/>
        </authorList>
    </citation>
    <scope>NUCLEOTIDE SEQUENCE [LARGE SCALE GENOMIC DNA]</scope>
</reference>
<gene>
    <name evidence="4" type="ORF">TK0001_1604</name>
</gene>
<dbReference type="Proteomes" id="UP000233769">
    <property type="component" value="Chromosome tk0001"/>
</dbReference>
<dbReference type="Pfam" id="PF10099">
    <property type="entry name" value="RskA_C"/>
    <property type="match status" value="1"/>
</dbReference>
<dbReference type="PANTHER" id="PTHR37461">
    <property type="entry name" value="ANTI-SIGMA-K FACTOR RSKA"/>
    <property type="match status" value="1"/>
</dbReference>
<dbReference type="GO" id="GO:0005886">
    <property type="term" value="C:plasma membrane"/>
    <property type="evidence" value="ECO:0007669"/>
    <property type="project" value="InterPro"/>
</dbReference>
<evidence type="ECO:0000313" key="5">
    <source>
        <dbReference type="Proteomes" id="UP000233769"/>
    </source>
</evidence>
<keyword evidence="2" id="KW-0812">Transmembrane</keyword>
<dbReference type="GO" id="GO:0016989">
    <property type="term" value="F:sigma factor antagonist activity"/>
    <property type="evidence" value="ECO:0007669"/>
    <property type="project" value="TreeGrafter"/>
</dbReference>
<keyword evidence="2" id="KW-1133">Transmembrane helix</keyword>
<dbReference type="InterPro" id="IPR018764">
    <property type="entry name" value="RskA_C"/>
</dbReference>
<dbReference type="EMBL" id="LT962688">
    <property type="protein sequence ID" value="SOR28206.1"/>
    <property type="molecule type" value="Genomic_DNA"/>
</dbReference>
<sequence>MSGGSGRPEPAERDLRAAEYVLGTLDAGERAAFELERAVDPATEAAVSAWERRLAPLARAVPAIEPPAHIWQEIAREIAQERERGTAADDPAPRPDQAGAANDNRLRDLRRQLRLWRFTAAGAGLVAAGLALVVLTGAPRPGGERAGGAREGRYVAVVTSAGDLPALIVSVDTEAGTARVRPVAAQAPAGRSLELWYVGPGAAPKPIGLVEGEATRIRLPPEAGRGGDGVIAVSVEPPGGSPTGKPTGQVIYTGKLIRE</sequence>